<dbReference type="Gramene" id="TVU15348">
    <property type="protein sequence ID" value="TVU15348"/>
    <property type="gene ID" value="EJB05_38866"/>
</dbReference>
<dbReference type="EMBL" id="RWGY01000031">
    <property type="protein sequence ID" value="TVU15348.1"/>
    <property type="molecule type" value="Genomic_DNA"/>
</dbReference>
<sequence length="66" mass="7472">MFDPSRVKMRQDLHRACYCLTDSAALSLLSTYMVTANMPLVVGYLLLNSDGMYHLSGTTFVQDYNM</sequence>
<gene>
    <name evidence="2" type="ORF">EJB05_38866</name>
</gene>
<dbReference type="AlphaFoldDB" id="A0A5J9TWX1"/>
<protein>
    <submittedName>
        <fullName evidence="2">Uncharacterized protein</fullName>
    </submittedName>
</protein>
<dbReference type="Proteomes" id="UP000324897">
    <property type="component" value="Unassembled WGS sequence"/>
</dbReference>
<keyword evidence="1" id="KW-0812">Transmembrane</keyword>
<organism evidence="2 3">
    <name type="scientific">Eragrostis curvula</name>
    <name type="common">weeping love grass</name>
    <dbReference type="NCBI Taxonomy" id="38414"/>
    <lineage>
        <taxon>Eukaryota</taxon>
        <taxon>Viridiplantae</taxon>
        <taxon>Streptophyta</taxon>
        <taxon>Embryophyta</taxon>
        <taxon>Tracheophyta</taxon>
        <taxon>Spermatophyta</taxon>
        <taxon>Magnoliopsida</taxon>
        <taxon>Liliopsida</taxon>
        <taxon>Poales</taxon>
        <taxon>Poaceae</taxon>
        <taxon>PACMAD clade</taxon>
        <taxon>Chloridoideae</taxon>
        <taxon>Eragrostideae</taxon>
        <taxon>Eragrostidinae</taxon>
        <taxon>Eragrostis</taxon>
    </lineage>
</organism>
<keyword evidence="1" id="KW-0472">Membrane</keyword>
<evidence type="ECO:0000313" key="3">
    <source>
        <dbReference type="Proteomes" id="UP000324897"/>
    </source>
</evidence>
<comment type="caution">
    <text evidence="2">The sequence shown here is derived from an EMBL/GenBank/DDBJ whole genome shotgun (WGS) entry which is preliminary data.</text>
</comment>
<feature type="transmembrane region" description="Helical" evidence="1">
    <location>
        <begin position="24"/>
        <end position="47"/>
    </location>
</feature>
<name>A0A5J9TWX1_9POAL</name>
<keyword evidence="3" id="KW-1185">Reference proteome</keyword>
<evidence type="ECO:0000256" key="1">
    <source>
        <dbReference type="SAM" id="Phobius"/>
    </source>
</evidence>
<keyword evidence="1" id="KW-1133">Transmembrane helix</keyword>
<feature type="non-terminal residue" evidence="2">
    <location>
        <position position="1"/>
    </location>
</feature>
<accession>A0A5J9TWX1</accession>
<evidence type="ECO:0000313" key="2">
    <source>
        <dbReference type="EMBL" id="TVU15348.1"/>
    </source>
</evidence>
<reference evidence="2 3" key="1">
    <citation type="journal article" date="2019" name="Sci. Rep.">
        <title>A high-quality genome of Eragrostis curvula grass provides insights into Poaceae evolution and supports new strategies to enhance forage quality.</title>
        <authorList>
            <person name="Carballo J."/>
            <person name="Santos B.A.C.M."/>
            <person name="Zappacosta D."/>
            <person name="Garbus I."/>
            <person name="Selva J.P."/>
            <person name="Gallo C.A."/>
            <person name="Diaz A."/>
            <person name="Albertini E."/>
            <person name="Caccamo M."/>
            <person name="Echenique V."/>
        </authorList>
    </citation>
    <scope>NUCLEOTIDE SEQUENCE [LARGE SCALE GENOMIC DNA]</scope>
    <source>
        <strain evidence="3">cv. Victoria</strain>
        <tissue evidence="2">Leaf</tissue>
    </source>
</reference>
<proteinExistence type="predicted"/>